<proteinExistence type="predicted"/>
<sequence length="157" mass="18104">MMRRQVRVVHDDSDDDDYSNWPVNRQKVLEQSVMESNLGNVAADFIKLNDYRRRSSNIVQIRKCDIEGTEEANATREDRQFISAWNTWGSTEEAMKTAYGPPSTGTGSSHRPASTQRMRDEEAFLGRPLTLEDTYDEYPPSHSLETLRHRRISPQTP</sequence>
<name>A0A0D2H3V6_9EURO</name>
<dbReference type="GeneID" id="25294016"/>
<evidence type="ECO:0000313" key="2">
    <source>
        <dbReference type="EMBL" id="KIX05073.1"/>
    </source>
</evidence>
<protein>
    <submittedName>
        <fullName evidence="2">Rhinocladiella mackenziei CBS 650.93 unplaced genomic scaffold supercont1.4, whole genome shotgun sequence</fullName>
    </submittedName>
</protein>
<reference evidence="2 3" key="1">
    <citation type="submission" date="2015-01" db="EMBL/GenBank/DDBJ databases">
        <title>The Genome Sequence of Rhinocladiella mackenzie CBS 650.93.</title>
        <authorList>
            <consortium name="The Broad Institute Genomics Platform"/>
            <person name="Cuomo C."/>
            <person name="de Hoog S."/>
            <person name="Gorbushina A."/>
            <person name="Stielow B."/>
            <person name="Teixiera M."/>
            <person name="Abouelleil A."/>
            <person name="Chapman S.B."/>
            <person name="Priest M."/>
            <person name="Young S.K."/>
            <person name="Wortman J."/>
            <person name="Nusbaum C."/>
            <person name="Birren B."/>
        </authorList>
    </citation>
    <scope>NUCLEOTIDE SEQUENCE [LARGE SCALE GENOMIC DNA]</scope>
    <source>
        <strain evidence="2 3">CBS 650.93</strain>
    </source>
</reference>
<organism evidence="2 3">
    <name type="scientific">Rhinocladiella mackenziei CBS 650.93</name>
    <dbReference type="NCBI Taxonomy" id="1442369"/>
    <lineage>
        <taxon>Eukaryota</taxon>
        <taxon>Fungi</taxon>
        <taxon>Dikarya</taxon>
        <taxon>Ascomycota</taxon>
        <taxon>Pezizomycotina</taxon>
        <taxon>Eurotiomycetes</taxon>
        <taxon>Chaetothyriomycetidae</taxon>
        <taxon>Chaetothyriales</taxon>
        <taxon>Herpotrichiellaceae</taxon>
        <taxon>Rhinocladiella</taxon>
    </lineage>
</organism>
<dbReference type="AlphaFoldDB" id="A0A0D2H3V6"/>
<dbReference type="VEuPathDB" id="FungiDB:Z518_05945"/>
<dbReference type="STRING" id="1442369.A0A0D2H3V6"/>
<dbReference type="EMBL" id="KN847478">
    <property type="protein sequence ID" value="KIX05073.1"/>
    <property type="molecule type" value="Genomic_DNA"/>
</dbReference>
<evidence type="ECO:0000256" key="1">
    <source>
        <dbReference type="SAM" id="MobiDB-lite"/>
    </source>
</evidence>
<dbReference type="HOGENOM" id="CLU_1678895_0_0_1"/>
<keyword evidence="3" id="KW-1185">Reference proteome</keyword>
<feature type="compositionally biased region" description="Basic residues" evidence="1">
    <location>
        <begin position="148"/>
        <end position="157"/>
    </location>
</feature>
<accession>A0A0D2H3V6</accession>
<dbReference type="RefSeq" id="XP_013272209.1">
    <property type="nucleotide sequence ID" value="XM_013416755.1"/>
</dbReference>
<evidence type="ECO:0000313" key="3">
    <source>
        <dbReference type="Proteomes" id="UP000053617"/>
    </source>
</evidence>
<dbReference type="Proteomes" id="UP000053617">
    <property type="component" value="Unassembled WGS sequence"/>
</dbReference>
<feature type="compositionally biased region" description="Polar residues" evidence="1">
    <location>
        <begin position="103"/>
        <end position="116"/>
    </location>
</feature>
<dbReference type="OrthoDB" id="4160377at2759"/>
<gene>
    <name evidence="2" type="ORF">Z518_05945</name>
</gene>
<feature type="region of interest" description="Disordered" evidence="1">
    <location>
        <begin position="95"/>
        <end position="157"/>
    </location>
</feature>